<evidence type="ECO:0000256" key="1">
    <source>
        <dbReference type="SAM" id="MobiDB-lite"/>
    </source>
</evidence>
<organism evidence="2 3">
    <name type="scientific">Tetranychus urticae</name>
    <name type="common">Two-spotted spider mite</name>
    <dbReference type="NCBI Taxonomy" id="32264"/>
    <lineage>
        <taxon>Eukaryota</taxon>
        <taxon>Metazoa</taxon>
        <taxon>Ecdysozoa</taxon>
        <taxon>Arthropoda</taxon>
        <taxon>Chelicerata</taxon>
        <taxon>Arachnida</taxon>
        <taxon>Acari</taxon>
        <taxon>Acariformes</taxon>
        <taxon>Trombidiformes</taxon>
        <taxon>Prostigmata</taxon>
        <taxon>Eleutherengona</taxon>
        <taxon>Raphignathae</taxon>
        <taxon>Tetranychoidea</taxon>
        <taxon>Tetranychidae</taxon>
        <taxon>Tetranychus</taxon>
    </lineage>
</organism>
<reference evidence="3" key="1">
    <citation type="submission" date="2011-08" db="EMBL/GenBank/DDBJ databases">
        <authorList>
            <person name="Rombauts S."/>
        </authorList>
    </citation>
    <scope>NUCLEOTIDE SEQUENCE</scope>
    <source>
        <strain evidence="3">London</strain>
    </source>
</reference>
<sequence>MNPTQFTTGRQVNESNLNTNPSDRYIPRFNVNSL</sequence>
<dbReference type="EMBL" id="CAEY01000040">
    <property type="status" value="NOT_ANNOTATED_CDS"/>
    <property type="molecule type" value="Genomic_DNA"/>
</dbReference>
<dbReference type="Proteomes" id="UP000015104">
    <property type="component" value="Unassembled WGS sequence"/>
</dbReference>
<dbReference type="AlphaFoldDB" id="T1KG08"/>
<keyword evidence="3" id="KW-1185">Reference proteome</keyword>
<reference evidence="2" key="2">
    <citation type="submission" date="2015-06" db="UniProtKB">
        <authorList>
            <consortium name="EnsemblMetazoa"/>
        </authorList>
    </citation>
    <scope>IDENTIFICATION</scope>
</reference>
<feature type="compositionally biased region" description="Polar residues" evidence="1">
    <location>
        <begin position="1"/>
        <end position="22"/>
    </location>
</feature>
<feature type="region of interest" description="Disordered" evidence="1">
    <location>
        <begin position="1"/>
        <end position="34"/>
    </location>
</feature>
<evidence type="ECO:0000313" key="2">
    <source>
        <dbReference type="EnsemblMetazoa" id="tetur10g05050.1"/>
    </source>
</evidence>
<dbReference type="HOGENOM" id="CLU_3377657_0_0_1"/>
<proteinExistence type="predicted"/>
<dbReference type="EnsemblMetazoa" id="tetur10g05050.1">
    <property type="protein sequence ID" value="tetur10g05050.1"/>
    <property type="gene ID" value="tetur10g05050"/>
</dbReference>
<accession>T1KG08</accession>
<protein>
    <submittedName>
        <fullName evidence="2">Uncharacterized protein</fullName>
    </submittedName>
</protein>
<evidence type="ECO:0000313" key="3">
    <source>
        <dbReference type="Proteomes" id="UP000015104"/>
    </source>
</evidence>
<name>T1KG08_TETUR</name>